<protein>
    <submittedName>
        <fullName evidence="1">Uncharacterized protein</fullName>
    </submittedName>
</protein>
<proteinExistence type="predicted"/>
<organism evidence="1 2">
    <name type="scientific">Teladorsagia circumcincta</name>
    <name type="common">Brown stomach worm</name>
    <name type="synonym">Ostertagia circumcincta</name>
    <dbReference type="NCBI Taxonomy" id="45464"/>
    <lineage>
        <taxon>Eukaryota</taxon>
        <taxon>Metazoa</taxon>
        <taxon>Ecdysozoa</taxon>
        <taxon>Nematoda</taxon>
        <taxon>Chromadorea</taxon>
        <taxon>Rhabditida</taxon>
        <taxon>Rhabditina</taxon>
        <taxon>Rhabditomorpha</taxon>
        <taxon>Strongyloidea</taxon>
        <taxon>Trichostrongylidae</taxon>
        <taxon>Teladorsagia</taxon>
    </lineage>
</organism>
<reference evidence="1 2" key="1">
    <citation type="submission" date="2015-09" db="EMBL/GenBank/DDBJ databases">
        <title>Draft genome of the parasitic nematode Teladorsagia circumcincta isolate WARC Sus (inbred).</title>
        <authorList>
            <person name="Mitreva M."/>
        </authorList>
    </citation>
    <scope>NUCLEOTIDE SEQUENCE [LARGE SCALE GENOMIC DNA]</scope>
    <source>
        <strain evidence="1 2">S</strain>
    </source>
</reference>
<dbReference type="EMBL" id="KZ387941">
    <property type="protein sequence ID" value="PIO55211.1"/>
    <property type="molecule type" value="Genomic_DNA"/>
</dbReference>
<dbReference type="Proteomes" id="UP000230423">
    <property type="component" value="Unassembled WGS sequence"/>
</dbReference>
<name>A0A2G9TB66_TELCI</name>
<evidence type="ECO:0000313" key="1">
    <source>
        <dbReference type="EMBL" id="PIO55211.1"/>
    </source>
</evidence>
<keyword evidence="2" id="KW-1185">Reference proteome</keyword>
<gene>
    <name evidence="1" type="ORF">TELCIR_23403</name>
</gene>
<dbReference type="AlphaFoldDB" id="A0A2G9TB66"/>
<accession>A0A2G9TB66</accession>
<sequence length="43" mass="4747">MKVNSWTPLLSGAVLPIRLSCYNLILMSHNSVVPVSNALIHTR</sequence>
<evidence type="ECO:0000313" key="2">
    <source>
        <dbReference type="Proteomes" id="UP000230423"/>
    </source>
</evidence>